<protein>
    <submittedName>
        <fullName evidence="3">Uncharacterized protein</fullName>
    </submittedName>
</protein>
<dbReference type="EMBL" id="JAOTPV010000021">
    <property type="protein sequence ID" value="KAJ4472117.1"/>
    <property type="molecule type" value="Genomic_DNA"/>
</dbReference>
<feature type="transmembrane region" description="Helical" evidence="2">
    <location>
        <begin position="50"/>
        <end position="72"/>
    </location>
</feature>
<gene>
    <name evidence="3" type="ORF">J3R30DRAFT_3709558</name>
</gene>
<keyword evidence="2" id="KW-0472">Membrane</keyword>
<sequence length="252" mass="27703">MASLDEEAELPCRRAIATTVIASCPTASSTPPISSSKSTFSNSISSNAGAIAGEVIGALGFLVALIFLGMWFRLYRKQQRTPEYGQTFIQTSAPGNGNGRGVVLTPVVVTPCNGPASTQRIASWSLWIIPLCDDKQSILGFLVTHPPHKLSHPPNAMITSAKTSNQHCRCRFRETDPRWRPCPVHGRCDWPVLTIGETHSHIDDRRRVVRGGLVHYALMDNNNKNEYYAQRTGSHPTQQSLSPDPQLDRETS</sequence>
<dbReference type="AlphaFoldDB" id="A0A9W9DIG0"/>
<comment type="caution">
    <text evidence="3">The sequence shown here is derived from an EMBL/GenBank/DDBJ whole genome shotgun (WGS) entry which is preliminary data.</text>
</comment>
<feature type="region of interest" description="Disordered" evidence="1">
    <location>
        <begin position="229"/>
        <end position="252"/>
    </location>
</feature>
<evidence type="ECO:0000256" key="2">
    <source>
        <dbReference type="SAM" id="Phobius"/>
    </source>
</evidence>
<keyword evidence="2" id="KW-1133">Transmembrane helix</keyword>
<keyword evidence="4" id="KW-1185">Reference proteome</keyword>
<reference evidence="3" key="1">
    <citation type="submission" date="2022-08" db="EMBL/GenBank/DDBJ databases">
        <title>A Global Phylogenomic Analysis of the Shiitake Genus Lentinula.</title>
        <authorList>
            <consortium name="DOE Joint Genome Institute"/>
            <person name="Sierra-Patev S."/>
            <person name="Min B."/>
            <person name="Naranjo-Ortiz M."/>
            <person name="Looney B."/>
            <person name="Konkel Z."/>
            <person name="Slot J.C."/>
            <person name="Sakamoto Y."/>
            <person name="Steenwyk J.L."/>
            <person name="Rokas A."/>
            <person name="Carro J."/>
            <person name="Camarero S."/>
            <person name="Ferreira P."/>
            <person name="Molpeceres G."/>
            <person name="Ruiz-Duenas F.J."/>
            <person name="Serrano A."/>
            <person name="Henrissat B."/>
            <person name="Drula E."/>
            <person name="Hughes K.W."/>
            <person name="Mata J.L."/>
            <person name="Ishikawa N.K."/>
            <person name="Vargas-Isla R."/>
            <person name="Ushijima S."/>
            <person name="Smith C.A."/>
            <person name="Ahrendt S."/>
            <person name="Andreopoulos W."/>
            <person name="He G."/>
            <person name="Labutti K."/>
            <person name="Lipzen A."/>
            <person name="Ng V."/>
            <person name="Riley R."/>
            <person name="Sandor L."/>
            <person name="Barry K."/>
            <person name="Martinez A.T."/>
            <person name="Xiao Y."/>
            <person name="Gibbons J.G."/>
            <person name="Terashima K."/>
            <person name="Grigoriev I.V."/>
            <person name="Hibbett D.S."/>
        </authorList>
    </citation>
    <scope>NUCLEOTIDE SEQUENCE</scope>
    <source>
        <strain evidence="3">JLM2183</strain>
    </source>
</reference>
<dbReference type="Proteomes" id="UP001150266">
    <property type="component" value="Unassembled WGS sequence"/>
</dbReference>
<feature type="compositionally biased region" description="Polar residues" evidence="1">
    <location>
        <begin position="229"/>
        <end position="243"/>
    </location>
</feature>
<accession>A0A9W9DIG0</accession>
<proteinExistence type="predicted"/>
<evidence type="ECO:0000313" key="3">
    <source>
        <dbReference type="EMBL" id="KAJ4472117.1"/>
    </source>
</evidence>
<organism evidence="3 4">
    <name type="scientific">Lentinula aciculospora</name>
    <dbReference type="NCBI Taxonomy" id="153920"/>
    <lineage>
        <taxon>Eukaryota</taxon>
        <taxon>Fungi</taxon>
        <taxon>Dikarya</taxon>
        <taxon>Basidiomycota</taxon>
        <taxon>Agaricomycotina</taxon>
        <taxon>Agaricomycetes</taxon>
        <taxon>Agaricomycetidae</taxon>
        <taxon>Agaricales</taxon>
        <taxon>Marasmiineae</taxon>
        <taxon>Omphalotaceae</taxon>
        <taxon>Lentinula</taxon>
    </lineage>
</organism>
<evidence type="ECO:0000256" key="1">
    <source>
        <dbReference type="SAM" id="MobiDB-lite"/>
    </source>
</evidence>
<name>A0A9W9DIG0_9AGAR</name>
<evidence type="ECO:0000313" key="4">
    <source>
        <dbReference type="Proteomes" id="UP001150266"/>
    </source>
</evidence>
<keyword evidence="2" id="KW-0812">Transmembrane</keyword>